<gene>
    <name evidence="1" type="ORF">ACFO3O_06210</name>
</gene>
<dbReference type="Gene3D" id="1.20.120.450">
    <property type="entry name" value="dinb family like domain"/>
    <property type="match status" value="1"/>
</dbReference>
<comment type="caution">
    <text evidence="1">The sequence shown here is derived from an EMBL/GenBank/DDBJ whole genome shotgun (WGS) entry which is preliminary data.</text>
</comment>
<accession>A0ABV9HTI6</accession>
<evidence type="ECO:0000313" key="1">
    <source>
        <dbReference type="EMBL" id="MFC4633491.1"/>
    </source>
</evidence>
<proteinExistence type="predicted"/>
<dbReference type="EMBL" id="JBHSFV010000002">
    <property type="protein sequence ID" value="MFC4633491.1"/>
    <property type="molecule type" value="Genomic_DNA"/>
</dbReference>
<reference evidence="2" key="1">
    <citation type="journal article" date="2019" name="Int. J. Syst. Evol. Microbiol.">
        <title>The Global Catalogue of Microorganisms (GCM) 10K type strain sequencing project: providing services to taxonomists for standard genome sequencing and annotation.</title>
        <authorList>
            <consortium name="The Broad Institute Genomics Platform"/>
            <consortium name="The Broad Institute Genome Sequencing Center for Infectious Disease"/>
            <person name="Wu L."/>
            <person name="Ma J."/>
        </authorList>
    </citation>
    <scope>NUCLEOTIDE SEQUENCE [LARGE SCALE GENOMIC DNA]</scope>
    <source>
        <strain evidence="2">YJ-61-S</strain>
    </source>
</reference>
<evidence type="ECO:0000313" key="2">
    <source>
        <dbReference type="Proteomes" id="UP001596043"/>
    </source>
</evidence>
<dbReference type="InterPro" id="IPR034660">
    <property type="entry name" value="DinB/YfiT-like"/>
</dbReference>
<organism evidence="1 2">
    <name type="scientific">Dokdonia ponticola</name>
    <dbReference type="NCBI Taxonomy" id="2041041"/>
    <lineage>
        <taxon>Bacteria</taxon>
        <taxon>Pseudomonadati</taxon>
        <taxon>Bacteroidota</taxon>
        <taxon>Flavobacteriia</taxon>
        <taxon>Flavobacteriales</taxon>
        <taxon>Flavobacteriaceae</taxon>
        <taxon>Dokdonia</taxon>
    </lineage>
</organism>
<dbReference type="SUPFAM" id="SSF109854">
    <property type="entry name" value="DinB/YfiT-like putative metalloenzymes"/>
    <property type="match status" value="1"/>
</dbReference>
<sequence>MTIQYYAQQLEAINYKSLWLGQNVMEKIDGISAHTAFIRPIPELHSIAEIIGHLTALHIDVINKLKVHFNLQLVYQPDHWRSNEELKTIGWKQLKEDYEKSILSILVLIGDKEDSLLEKTYTEGHYKIVNPFEFAIEGVIHHTLYHLGQLGITIKLLIRKELHLS</sequence>
<name>A0ABV9HTI6_9FLAO</name>
<dbReference type="Proteomes" id="UP001596043">
    <property type="component" value="Unassembled WGS sequence"/>
</dbReference>
<dbReference type="RefSeq" id="WP_379977698.1">
    <property type="nucleotide sequence ID" value="NZ_JBHSFV010000002.1"/>
</dbReference>
<protein>
    <submittedName>
        <fullName evidence="1">DinB family protein</fullName>
    </submittedName>
</protein>
<keyword evidence="2" id="KW-1185">Reference proteome</keyword>